<keyword evidence="2" id="KW-1185">Reference proteome</keyword>
<protein>
    <recommendedName>
        <fullName evidence="3">IS30 family transposase</fullName>
    </recommendedName>
</protein>
<gene>
    <name evidence="1" type="ORF">HMPREF6485_0995</name>
</gene>
<evidence type="ECO:0008006" key="3">
    <source>
        <dbReference type="Google" id="ProtNLM"/>
    </source>
</evidence>
<name>E6K5V9_9BACT</name>
<dbReference type="EMBL" id="AEPD01000019">
    <property type="protein sequence ID" value="EFU31061.1"/>
    <property type="molecule type" value="Genomic_DNA"/>
</dbReference>
<reference evidence="1 2" key="1">
    <citation type="submission" date="2010-10" db="EMBL/GenBank/DDBJ databases">
        <authorList>
            <person name="Muzny D."/>
            <person name="Qin X."/>
            <person name="Deng J."/>
            <person name="Jiang H."/>
            <person name="Liu Y."/>
            <person name="Qu J."/>
            <person name="Song X.-Z."/>
            <person name="Zhang L."/>
            <person name="Thornton R."/>
            <person name="Coyle M."/>
            <person name="Francisco L."/>
            <person name="Jackson L."/>
            <person name="Javaid M."/>
            <person name="Korchina V."/>
            <person name="Kovar C."/>
            <person name="Mata R."/>
            <person name="Mathew T."/>
            <person name="Ngo R."/>
            <person name="Nguyen L."/>
            <person name="Nguyen N."/>
            <person name="Okwuonu G."/>
            <person name="Ongeri F."/>
            <person name="Pham C."/>
            <person name="Simmons D."/>
            <person name="Wilczek-Boney K."/>
            <person name="Hale W."/>
            <person name="Jakkamsetti A."/>
            <person name="Pham P."/>
            <person name="Ruth R."/>
            <person name="San Lucas F."/>
            <person name="Warren J."/>
            <person name="Zhang J."/>
            <person name="Zhao Z."/>
            <person name="Zhou C."/>
            <person name="Zhu D."/>
            <person name="Lee S."/>
            <person name="Bess C."/>
            <person name="Blankenburg K."/>
            <person name="Forbes L."/>
            <person name="Fu Q."/>
            <person name="Gubbala S."/>
            <person name="Hirani K."/>
            <person name="Jayaseelan J.C."/>
            <person name="Lara F."/>
            <person name="Munidasa M."/>
            <person name="Palculict T."/>
            <person name="Patil S."/>
            <person name="Pu L.-L."/>
            <person name="Saada N."/>
            <person name="Tang L."/>
            <person name="Weissenberger G."/>
            <person name="Zhu Y."/>
            <person name="Hemphill L."/>
            <person name="Shang Y."/>
            <person name="Youmans B."/>
            <person name="Ayvaz T."/>
            <person name="Ross M."/>
            <person name="Santibanez J."/>
            <person name="Aqrawi P."/>
            <person name="Gross S."/>
            <person name="Joshi V."/>
            <person name="Fowler G."/>
            <person name="Nazareth L."/>
            <person name="Reid J."/>
            <person name="Worley K."/>
            <person name="Petrosino J."/>
            <person name="Highlander S."/>
            <person name="Gibbs R."/>
        </authorList>
    </citation>
    <scope>NUCLEOTIDE SEQUENCE [LARGE SCALE GENOMIC DNA]</scope>
    <source>
        <strain evidence="1 2">ATCC 33574</strain>
    </source>
</reference>
<dbReference type="HOGENOM" id="CLU_2728281_0_0_10"/>
<proteinExistence type="predicted"/>
<sequence length="72" mass="8412">GGGYLFHGRILFMAERGCGEHQQAHQTIYSKGTDISTVTDKRIKMIQAKINRRPREKLNFSTPKQEFYKYYA</sequence>
<feature type="non-terminal residue" evidence="1">
    <location>
        <position position="1"/>
    </location>
</feature>
<evidence type="ECO:0000313" key="2">
    <source>
        <dbReference type="Proteomes" id="UP000003112"/>
    </source>
</evidence>
<comment type="caution">
    <text evidence="1">The sequence shown here is derived from an EMBL/GenBank/DDBJ whole genome shotgun (WGS) entry which is preliminary data.</text>
</comment>
<evidence type="ECO:0000313" key="1">
    <source>
        <dbReference type="EMBL" id="EFU31061.1"/>
    </source>
</evidence>
<dbReference type="Proteomes" id="UP000003112">
    <property type="component" value="Unassembled WGS sequence"/>
</dbReference>
<accession>E6K5V9</accession>
<dbReference type="AlphaFoldDB" id="E6K5V9"/>
<organism evidence="1 2">
    <name type="scientific">Segatella buccae ATCC 33574</name>
    <dbReference type="NCBI Taxonomy" id="873513"/>
    <lineage>
        <taxon>Bacteria</taxon>
        <taxon>Pseudomonadati</taxon>
        <taxon>Bacteroidota</taxon>
        <taxon>Bacteroidia</taxon>
        <taxon>Bacteroidales</taxon>
        <taxon>Prevotellaceae</taxon>
        <taxon>Segatella</taxon>
    </lineage>
</organism>